<keyword evidence="2 7" id="KW-0813">Transport</keyword>
<dbReference type="Gene3D" id="2.40.170.20">
    <property type="entry name" value="TonB-dependent receptor, beta-barrel domain"/>
    <property type="match status" value="1"/>
</dbReference>
<gene>
    <name evidence="10" type="ORF">E0F88_15810</name>
</gene>
<feature type="chain" id="PRO_5020648716" evidence="8">
    <location>
        <begin position="24"/>
        <end position="1086"/>
    </location>
</feature>
<dbReference type="InterPro" id="IPR036942">
    <property type="entry name" value="Beta-barrel_TonB_sf"/>
</dbReference>
<dbReference type="Gene3D" id="2.170.130.10">
    <property type="entry name" value="TonB-dependent receptor, plug domain"/>
    <property type="match status" value="1"/>
</dbReference>
<dbReference type="GO" id="GO:0009279">
    <property type="term" value="C:cell outer membrane"/>
    <property type="evidence" value="ECO:0007669"/>
    <property type="project" value="UniProtKB-SubCell"/>
</dbReference>
<keyword evidence="6 7" id="KW-0998">Cell outer membrane</keyword>
<dbReference type="AlphaFoldDB" id="A0A4R5DQV6"/>
<dbReference type="InterPro" id="IPR012910">
    <property type="entry name" value="Plug_dom"/>
</dbReference>
<dbReference type="InterPro" id="IPR008969">
    <property type="entry name" value="CarboxyPept-like_regulatory"/>
</dbReference>
<evidence type="ECO:0000256" key="7">
    <source>
        <dbReference type="PROSITE-ProRule" id="PRU01360"/>
    </source>
</evidence>
<dbReference type="Pfam" id="PF07715">
    <property type="entry name" value="Plug"/>
    <property type="match status" value="1"/>
</dbReference>
<dbReference type="InterPro" id="IPR039426">
    <property type="entry name" value="TonB-dep_rcpt-like"/>
</dbReference>
<dbReference type="NCBIfam" id="TIGR04057">
    <property type="entry name" value="SusC_RagA_signa"/>
    <property type="match status" value="1"/>
</dbReference>
<evidence type="ECO:0000256" key="4">
    <source>
        <dbReference type="ARBA" id="ARBA00022692"/>
    </source>
</evidence>
<reference evidence="10 11" key="1">
    <citation type="submission" date="2019-03" db="EMBL/GenBank/DDBJ databases">
        <title>Dyadobacter AR-3-6 sp. nov., isolated from arctic soil.</title>
        <authorList>
            <person name="Chaudhary D.K."/>
        </authorList>
    </citation>
    <scope>NUCLEOTIDE SEQUENCE [LARGE SCALE GENOMIC DNA]</scope>
    <source>
        <strain evidence="10 11">AR-3-6</strain>
    </source>
</reference>
<keyword evidence="3 7" id="KW-1134">Transmembrane beta strand</keyword>
<keyword evidence="4 7" id="KW-0812">Transmembrane</keyword>
<evidence type="ECO:0000256" key="6">
    <source>
        <dbReference type="ARBA" id="ARBA00023237"/>
    </source>
</evidence>
<feature type="domain" description="TonB-dependent receptor plug" evidence="9">
    <location>
        <begin position="120"/>
        <end position="249"/>
    </location>
</feature>
<organism evidence="10 11">
    <name type="scientific">Dyadobacter psychrotolerans</name>
    <dbReference type="NCBI Taxonomy" id="2541721"/>
    <lineage>
        <taxon>Bacteria</taxon>
        <taxon>Pseudomonadati</taxon>
        <taxon>Bacteroidota</taxon>
        <taxon>Cytophagia</taxon>
        <taxon>Cytophagales</taxon>
        <taxon>Spirosomataceae</taxon>
        <taxon>Dyadobacter</taxon>
    </lineage>
</organism>
<evidence type="ECO:0000259" key="9">
    <source>
        <dbReference type="Pfam" id="PF07715"/>
    </source>
</evidence>
<evidence type="ECO:0000256" key="3">
    <source>
        <dbReference type="ARBA" id="ARBA00022452"/>
    </source>
</evidence>
<comment type="subcellular location">
    <subcellularLocation>
        <location evidence="1 7">Cell outer membrane</location>
        <topology evidence="1 7">Multi-pass membrane protein</topology>
    </subcellularLocation>
</comment>
<dbReference type="Gene3D" id="2.60.40.1120">
    <property type="entry name" value="Carboxypeptidase-like, regulatory domain"/>
    <property type="match status" value="1"/>
</dbReference>
<dbReference type="EMBL" id="SMFL01000005">
    <property type="protein sequence ID" value="TDE14654.1"/>
    <property type="molecule type" value="Genomic_DNA"/>
</dbReference>
<dbReference type="SUPFAM" id="SSF49464">
    <property type="entry name" value="Carboxypeptidase regulatory domain-like"/>
    <property type="match status" value="1"/>
</dbReference>
<evidence type="ECO:0000256" key="2">
    <source>
        <dbReference type="ARBA" id="ARBA00022448"/>
    </source>
</evidence>
<keyword evidence="11" id="KW-1185">Reference proteome</keyword>
<name>A0A4R5DQV6_9BACT</name>
<dbReference type="Proteomes" id="UP000294850">
    <property type="component" value="Unassembled WGS sequence"/>
</dbReference>
<comment type="similarity">
    <text evidence="7">Belongs to the TonB-dependent receptor family.</text>
</comment>
<proteinExistence type="inferred from homology"/>
<evidence type="ECO:0000313" key="11">
    <source>
        <dbReference type="Proteomes" id="UP000294850"/>
    </source>
</evidence>
<dbReference type="InterPro" id="IPR037066">
    <property type="entry name" value="Plug_dom_sf"/>
</dbReference>
<dbReference type="SUPFAM" id="SSF56935">
    <property type="entry name" value="Porins"/>
    <property type="match status" value="1"/>
</dbReference>
<evidence type="ECO:0000256" key="1">
    <source>
        <dbReference type="ARBA" id="ARBA00004571"/>
    </source>
</evidence>
<dbReference type="InterPro" id="IPR023996">
    <property type="entry name" value="TonB-dep_OMP_SusC/RagA"/>
</dbReference>
<dbReference type="Pfam" id="PF13715">
    <property type="entry name" value="CarbopepD_reg_2"/>
    <property type="match status" value="1"/>
</dbReference>
<dbReference type="PROSITE" id="PS52016">
    <property type="entry name" value="TONB_DEPENDENT_REC_3"/>
    <property type="match status" value="1"/>
</dbReference>
<comment type="caution">
    <text evidence="10">The sequence shown here is derived from an EMBL/GenBank/DDBJ whole genome shotgun (WGS) entry which is preliminary data.</text>
</comment>
<evidence type="ECO:0000256" key="5">
    <source>
        <dbReference type="ARBA" id="ARBA00023136"/>
    </source>
</evidence>
<feature type="signal peptide" evidence="8">
    <location>
        <begin position="1"/>
        <end position="23"/>
    </location>
</feature>
<accession>A0A4R5DQV6</accession>
<dbReference type="OrthoDB" id="9768177at2"/>
<keyword evidence="8" id="KW-0732">Signal</keyword>
<evidence type="ECO:0000313" key="10">
    <source>
        <dbReference type="EMBL" id="TDE14654.1"/>
    </source>
</evidence>
<protein>
    <submittedName>
        <fullName evidence="10">SusC/RagA family TonB-linked outer membrane protein</fullName>
    </submittedName>
</protein>
<dbReference type="RefSeq" id="WP_131959237.1">
    <property type="nucleotide sequence ID" value="NZ_SMFL01000005.1"/>
</dbReference>
<dbReference type="InterPro" id="IPR023997">
    <property type="entry name" value="TonB-dep_OMP_SusC/RagA_CS"/>
</dbReference>
<keyword evidence="5 7" id="KW-0472">Membrane</keyword>
<sequence length="1086" mass="118847">MRNVRIYLLSLIGMALFVTRVEAQTRQITGKVVDETNAAIPGASILIKGSGTGTNTGAEGNFSLSIPSGNQILTVSSIGFKPQDIEVTSAMSKVTVKLLPDIKSLGEVVVTALGVQRNTRNVGYAVQQIDGSGIQEAREVNYINSLQGKLAGVQIGGNSGSMGGSSKVTIRGLKSISGNNNALFIVDGVPMANMNLNSYGVTGGQGTGGGGFDYGNPAQLINPNDVENISVLKGAAATALYGSRGQNGVIYITTKTGKGSGNLSLNYDFNIQMDQVSLLPKFQNSYGGGGSSTFTKLYVNQNPTGFLPGGGTYDDNDGKGKYDLIPDYGTDESWGPKMDGALVRHYWSWDQDRNNPNFGKTAPWSAHPDNAKDFFKTGITFSNNLSVASSTDKGSIRFSLGQTKQNFIYPGSHLNRFFISLNTTYKFNDKFTFSGGINYVNDHSKGRPGTGFFGNNPMLFYVMYGQRQIDDAYLKEYKYADGTEQSWNRTAWNIQKPAFSQNPYWNQYENYNTDQNNRYFGNAGLTYKITDWLSADVRVFSDYLNHLDEVRSAKGFFVGSYAKRVAINNENNYQGTLNVNKSFENSNLTLEAVAGGNILSIKSSIDNGTTNGGLQNPLVYVLQNSVTPATVSNAFGNRQTNSLFASVTLGYNKFLYLTATGRNDWASTLRQTGNYSYFYPSIAGSFIFSDVIPKSNWLTLGKARLSYARVGNDADPYSVSRYYDYVAPFNTFPLQSTSDRLFNRRLKPELSSEVEGGFDFKFFNDLIGANFTYYDRRTKNQIWNVQVPSESGFTTKIVNGGTVQNRGIELTLSASPVTTKNFSWRMALNFSKNKNKVLDLNSTSDQIQGIERFVIGTERRTNKVSMVAQKGMSLGTMLGTDYVYDAAGNKIVGANGTYNVTPTPVIIGDANPDFIGGLNNTFSFKSLYLSALVDFQKGGDFFSYTNLYGNKSGMFEETALPGIRENGLVNPGVKENGSPNDVVVTARTHFNADGGNRISRANLYDGSYIYLREVRLGWNLPDVWAKKLKMQALRFTLTGRNLWLIKSNAPNVDPANITNSIGNQIGFEGGALPPVRSYGANLNFTF</sequence>
<evidence type="ECO:0000256" key="8">
    <source>
        <dbReference type="SAM" id="SignalP"/>
    </source>
</evidence>
<dbReference type="NCBIfam" id="TIGR04056">
    <property type="entry name" value="OMP_RagA_SusC"/>
    <property type="match status" value="1"/>
</dbReference>